<feature type="region of interest" description="Disordered" evidence="1">
    <location>
        <begin position="152"/>
        <end position="195"/>
    </location>
</feature>
<accession>A0A699JM11</accession>
<sequence length="554" mass="61224">RKHKFNPRPDSPLHLPNEEPVLGYLKFSAKGTKREVFGMPIPDNLITSDIQVDESVDKGIPEKEARFDDDEADIQRGKGKEKVTDEQVALDLLTLQTPKKKSPADQFIFQRRTSTPTKSSGHDESSSLYAKLGLTDSEVESDEDFSGIDVGVQDEGQAKPNPGEQDEGQARPNPSDAVASQPPSSPVVHAGPNLKHTDLEATYEDLKLTVEEHVILEELAISTRTLSSLQHLAKDLSFGDLFVNDKPSEADNEKTTVETKAESMVSVIIQQDTSVIPPMTTSIWLKYAKRRKKEVIHRIPHGSPPHQPPPPPPLVGPSGTLGSPGASRSSQVLPPPPPPPSTNQDDQSHGSTAPSSSKTAASAEYKASTTTDIRIRPFVPSTPKDLHMDDDMAPDAQAHSYDNEDIRNAHIPKASALVSTYSPPLEDSLLAQTSDMEMFMDWFCKRQEITKLKPQDLEGPAFELVKVFHPNVIHLSYQMEECHKLLTDSVDNSIIRNNVSKPLTLGGPPSHIKAAYDPDVALEQMVLDQMWIEEEGKYDIAAMYGISHWWFQRQ</sequence>
<dbReference type="AlphaFoldDB" id="A0A699JM11"/>
<proteinExistence type="predicted"/>
<reference evidence="2" key="1">
    <citation type="journal article" date="2019" name="Sci. Rep.">
        <title>Draft genome of Tanacetum cinerariifolium, the natural source of mosquito coil.</title>
        <authorList>
            <person name="Yamashiro T."/>
            <person name="Shiraishi A."/>
            <person name="Satake H."/>
            <person name="Nakayama K."/>
        </authorList>
    </citation>
    <scope>NUCLEOTIDE SEQUENCE</scope>
</reference>
<dbReference type="EMBL" id="BKCJ010428202">
    <property type="protein sequence ID" value="GFA46148.1"/>
    <property type="molecule type" value="Genomic_DNA"/>
</dbReference>
<feature type="compositionally biased region" description="Low complexity" evidence="1">
    <location>
        <begin position="316"/>
        <end position="325"/>
    </location>
</feature>
<organism evidence="2">
    <name type="scientific">Tanacetum cinerariifolium</name>
    <name type="common">Dalmatian daisy</name>
    <name type="synonym">Chrysanthemum cinerariifolium</name>
    <dbReference type="NCBI Taxonomy" id="118510"/>
    <lineage>
        <taxon>Eukaryota</taxon>
        <taxon>Viridiplantae</taxon>
        <taxon>Streptophyta</taxon>
        <taxon>Embryophyta</taxon>
        <taxon>Tracheophyta</taxon>
        <taxon>Spermatophyta</taxon>
        <taxon>Magnoliopsida</taxon>
        <taxon>eudicotyledons</taxon>
        <taxon>Gunneridae</taxon>
        <taxon>Pentapetalae</taxon>
        <taxon>asterids</taxon>
        <taxon>campanulids</taxon>
        <taxon>Asterales</taxon>
        <taxon>Asteraceae</taxon>
        <taxon>Asteroideae</taxon>
        <taxon>Anthemideae</taxon>
        <taxon>Anthemidinae</taxon>
        <taxon>Tanacetum</taxon>
    </lineage>
</organism>
<protein>
    <submittedName>
        <fullName evidence="2">E-beta-farnesene synthase</fullName>
    </submittedName>
</protein>
<feature type="non-terminal residue" evidence="2">
    <location>
        <position position="1"/>
    </location>
</feature>
<feature type="region of interest" description="Disordered" evidence="1">
    <location>
        <begin position="65"/>
        <end position="126"/>
    </location>
</feature>
<gene>
    <name evidence="2" type="ORF">Tci_618120</name>
</gene>
<evidence type="ECO:0000256" key="1">
    <source>
        <dbReference type="SAM" id="MobiDB-lite"/>
    </source>
</evidence>
<feature type="compositionally biased region" description="Pro residues" evidence="1">
    <location>
        <begin position="302"/>
        <end position="315"/>
    </location>
</feature>
<evidence type="ECO:0000313" key="2">
    <source>
        <dbReference type="EMBL" id="GFA46148.1"/>
    </source>
</evidence>
<comment type="caution">
    <text evidence="2">The sequence shown here is derived from an EMBL/GenBank/DDBJ whole genome shotgun (WGS) entry which is preliminary data.</text>
</comment>
<feature type="region of interest" description="Disordered" evidence="1">
    <location>
        <begin position="298"/>
        <end position="397"/>
    </location>
</feature>
<feature type="compositionally biased region" description="Basic and acidic residues" evidence="1">
    <location>
        <begin position="73"/>
        <end position="85"/>
    </location>
</feature>
<name>A0A699JM11_TANCI</name>
<feature type="compositionally biased region" description="Low complexity" evidence="1">
    <location>
        <begin position="351"/>
        <end position="363"/>
    </location>
</feature>